<gene>
    <name evidence="1" type="ORF">Ppb6_02820</name>
</gene>
<proteinExistence type="predicted"/>
<dbReference type="AlphaFoldDB" id="A0A1C0U2E1"/>
<evidence type="ECO:0000313" key="1">
    <source>
        <dbReference type="EMBL" id="OCQ52026.1"/>
    </source>
</evidence>
<dbReference type="RefSeq" id="WP_065823688.1">
    <property type="nucleotide sequence ID" value="NZ_CAWMQZ010000100.1"/>
</dbReference>
<name>A0A1C0U2E1_9GAMM</name>
<dbReference type="PATRIC" id="fig|286156.4.peg.3199"/>
<evidence type="ECO:0000313" key="2">
    <source>
        <dbReference type="Proteomes" id="UP000093476"/>
    </source>
</evidence>
<dbReference type="Proteomes" id="UP000093476">
    <property type="component" value="Unassembled WGS sequence"/>
</dbReference>
<sequence length="223" mass="24984">MPVNPPQHRAVAGNYQNLLHEENVPNDISQLASRVVSVRNSAEPLHSGAKQGNVSESIPFPVINRNISSLVTTSVPLEISGSSSKGGDDYHNLKKMINDAFKEKLPQLMEYRRKGYNIIGLDEEGIKQLEGMLKAVPPEQPLYSATQNLLNTLKQHPLLPENQDMIQQSNSVIRNLNNALEAMNAAGKVSQVTWKQEVDRIARLAQEKWAQDLYFQLGEEFHH</sequence>
<reference evidence="1 2" key="1">
    <citation type="submission" date="2015-12" db="EMBL/GenBank/DDBJ databases">
        <title>Genome comparisons provide insights into the role of secondary metabolites in the pathogenic phase of the Photorhabdus life cycle.</title>
        <authorList>
            <person name="Tobias N.J."/>
            <person name="Mishra B."/>
            <person name="Gupta D.K."/>
            <person name="Thines M."/>
            <person name="Stinear T.P."/>
            <person name="Bode H.B."/>
        </authorList>
    </citation>
    <scope>NUCLEOTIDE SEQUENCE [LARGE SCALE GENOMIC DNA]</scope>
    <source>
        <strain evidence="1 2">PB68.1</strain>
    </source>
</reference>
<dbReference type="STRING" id="286156.Ppb6_02820"/>
<protein>
    <submittedName>
        <fullName evidence="1">Uncharacterized protein</fullName>
    </submittedName>
</protein>
<organism evidence="1 2">
    <name type="scientific">Photorhabdus australis subsp. thailandensis</name>
    <dbReference type="NCBI Taxonomy" id="2805096"/>
    <lineage>
        <taxon>Bacteria</taxon>
        <taxon>Pseudomonadati</taxon>
        <taxon>Pseudomonadota</taxon>
        <taxon>Gammaproteobacteria</taxon>
        <taxon>Enterobacterales</taxon>
        <taxon>Morganellaceae</taxon>
        <taxon>Photorhabdus</taxon>
    </lineage>
</organism>
<keyword evidence="2" id="KW-1185">Reference proteome</keyword>
<comment type="caution">
    <text evidence="1">The sequence shown here is derived from an EMBL/GenBank/DDBJ whole genome shotgun (WGS) entry which is preliminary data.</text>
</comment>
<accession>A0A1C0U2E1</accession>
<dbReference type="EMBL" id="LOMY01000100">
    <property type="protein sequence ID" value="OCQ52026.1"/>
    <property type="molecule type" value="Genomic_DNA"/>
</dbReference>